<dbReference type="OMA" id="CDINFEQ"/>
<reference evidence="16 17" key="1">
    <citation type="journal article" date="2015" name="Nat. Commun.">
        <title>Lucilia cuprina genome unlocks parasitic fly biology to underpin future interventions.</title>
        <authorList>
            <person name="Anstead C.A."/>
            <person name="Korhonen P.K."/>
            <person name="Young N.D."/>
            <person name="Hall R.S."/>
            <person name="Jex A.R."/>
            <person name="Murali S.C."/>
            <person name="Hughes D.S."/>
            <person name="Lee S.F."/>
            <person name="Perry T."/>
            <person name="Stroehlein A.J."/>
            <person name="Ansell B.R."/>
            <person name="Breugelmans B."/>
            <person name="Hofmann A."/>
            <person name="Qu J."/>
            <person name="Dugan S."/>
            <person name="Lee S.L."/>
            <person name="Chao H."/>
            <person name="Dinh H."/>
            <person name="Han Y."/>
            <person name="Doddapaneni H.V."/>
            <person name="Worley K.C."/>
            <person name="Muzny D.M."/>
            <person name="Ioannidis P."/>
            <person name="Waterhouse R.M."/>
            <person name="Zdobnov E.M."/>
            <person name="James P.J."/>
            <person name="Bagnall N.H."/>
            <person name="Kotze A.C."/>
            <person name="Gibbs R.A."/>
            <person name="Richards S."/>
            <person name="Batterham P."/>
            <person name="Gasser R.B."/>
        </authorList>
    </citation>
    <scope>NUCLEOTIDE SEQUENCE [LARGE SCALE GENOMIC DNA]</scope>
    <source>
        <strain evidence="16 17">LS</strain>
        <tissue evidence="16">Full body</tissue>
    </source>
</reference>
<dbReference type="AlphaFoldDB" id="A0A0L0CKF8"/>
<keyword evidence="7 13" id="KW-0732">Signal</keyword>
<protein>
    <recommendedName>
        <fullName evidence="18">Renin receptor</fullName>
    </recommendedName>
</protein>
<keyword evidence="9 12" id="KW-1133">Transmembrane helix</keyword>
<feature type="signal peptide" evidence="13">
    <location>
        <begin position="1"/>
        <end position="17"/>
    </location>
</feature>
<evidence type="ECO:0000256" key="13">
    <source>
        <dbReference type="SAM" id="SignalP"/>
    </source>
</evidence>
<dbReference type="GO" id="GO:0005789">
    <property type="term" value="C:endoplasmic reticulum membrane"/>
    <property type="evidence" value="ECO:0007669"/>
    <property type="project" value="UniProtKB-SubCell"/>
</dbReference>
<dbReference type="GO" id="GO:0031982">
    <property type="term" value="C:vesicle"/>
    <property type="evidence" value="ECO:0007669"/>
    <property type="project" value="UniProtKB-SubCell"/>
</dbReference>
<dbReference type="InterPro" id="IPR056780">
    <property type="entry name" value="Renin_r_C"/>
</dbReference>
<evidence type="ECO:0000256" key="2">
    <source>
        <dbReference type="ARBA" id="ARBA00004251"/>
    </source>
</evidence>
<evidence type="ECO:0000259" key="15">
    <source>
        <dbReference type="Pfam" id="PF25294"/>
    </source>
</evidence>
<evidence type="ECO:0000256" key="9">
    <source>
        <dbReference type="ARBA" id="ARBA00022989"/>
    </source>
</evidence>
<dbReference type="STRING" id="7375.A0A0L0CKF8"/>
<proteinExistence type="predicted"/>
<dbReference type="PANTHER" id="PTHR13351:SF1">
    <property type="entry name" value="RENIN RECEPTOR"/>
    <property type="match status" value="1"/>
</dbReference>
<feature type="domain" description="Renin receptor-like C-terminal transmembrane spanning segment" evidence="14">
    <location>
        <begin position="252"/>
        <end position="320"/>
    </location>
</feature>
<dbReference type="GO" id="GO:0030177">
    <property type="term" value="P:positive regulation of Wnt signaling pathway"/>
    <property type="evidence" value="ECO:0007669"/>
    <property type="project" value="TreeGrafter"/>
</dbReference>
<dbReference type="Pfam" id="PF07850">
    <property type="entry name" value="Renin_r"/>
    <property type="match status" value="1"/>
</dbReference>
<gene>
    <name evidence="16" type="ORF">FF38_03812</name>
</gene>
<keyword evidence="8" id="KW-0256">Endoplasmic reticulum</keyword>
<dbReference type="Pfam" id="PF25294">
    <property type="entry name" value="RENR_N"/>
    <property type="match status" value="1"/>
</dbReference>
<feature type="chain" id="PRO_5005536656" description="Renin receptor" evidence="13">
    <location>
        <begin position="18"/>
        <end position="321"/>
    </location>
</feature>
<feature type="transmembrane region" description="Helical" evidence="12">
    <location>
        <begin position="279"/>
        <end position="299"/>
    </location>
</feature>
<evidence type="ECO:0000256" key="12">
    <source>
        <dbReference type="SAM" id="Phobius"/>
    </source>
</evidence>
<evidence type="ECO:0000256" key="4">
    <source>
        <dbReference type="ARBA" id="ARBA00022475"/>
    </source>
</evidence>
<keyword evidence="17" id="KW-1185">Reference proteome</keyword>
<dbReference type="Proteomes" id="UP000037069">
    <property type="component" value="Unassembled WGS sequence"/>
</dbReference>
<dbReference type="GO" id="GO:0009897">
    <property type="term" value="C:external side of plasma membrane"/>
    <property type="evidence" value="ECO:0007669"/>
    <property type="project" value="TreeGrafter"/>
</dbReference>
<accession>A0A0L0CKF8</accession>
<evidence type="ECO:0000256" key="11">
    <source>
        <dbReference type="ARBA" id="ARBA00023170"/>
    </source>
</evidence>
<organism evidence="16 17">
    <name type="scientific">Lucilia cuprina</name>
    <name type="common">Green bottle fly</name>
    <name type="synonym">Australian sheep blowfly</name>
    <dbReference type="NCBI Taxonomy" id="7375"/>
    <lineage>
        <taxon>Eukaryota</taxon>
        <taxon>Metazoa</taxon>
        <taxon>Ecdysozoa</taxon>
        <taxon>Arthropoda</taxon>
        <taxon>Hexapoda</taxon>
        <taxon>Insecta</taxon>
        <taxon>Pterygota</taxon>
        <taxon>Neoptera</taxon>
        <taxon>Endopterygota</taxon>
        <taxon>Diptera</taxon>
        <taxon>Brachycera</taxon>
        <taxon>Muscomorpha</taxon>
        <taxon>Oestroidea</taxon>
        <taxon>Calliphoridae</taxon>
        <taxon>Luciliinae</taxon>
        <taxon>Lucilia</taxon>
    </lineage>
</organism>
<feature type="domain" description="Renin receptor N-terminal" evidence="15">
    <location>
        <begin position="18"/>
        <end position="115"/>
    </location>
</feature>
<name>A0A0L0CKF8_LUCCU</name>
<evidence type="ECO:0000259" key="14">
    <source>
        <dbReference type="Pfam" id="PF07850"/>
    </source>
</evidence>
<dbReference type="OrthoDB" id="7866065at2759"/>
<keyword evidence="6 12" id="KW-0812">Transmembrane</keyword>
<evidence type="ECO:0000256" key="7">
    <source>
        <dbReference type="ARBA" id="ARBA00022729"/>
    </source>
</evidence>
<evidence type="ECO:0000256" key="5">
    <source>
        <dbReference type="ARBA" id="ARBA00022685"/>
    </source>
</evidence>
<evidence type="ECO:0000313" key="16">
    <source>
        <dbReference type="EMBL" id="KNC32746.1"/>
    </source>
</evidence>
<dbReference type="InterPro" id="IPR057318">
    <property type="entry name" value="RENR_N"/>
</dbReference>
<dbReference type="InterPro" id="IPR012493">
    <property type="entry name" value="Renin_rcpt"/>
</dbReference>
<dbReference type="PANTHER" id="PTHR13351">
    <property type="entry name" value="RENIN RECEPTOR"/>
    <property type="match status" value="1"/>
</dbReference>
<keyword evidence="5" id="KW-0165">Cleavage on pair of basic residues</keyword>
<keyword evidence="11" id="KW-0675">Receptor</keyword>
<evidence type="ECO:0000313" key="17">
    <source>
        <dbReference type="Proteomes" id="UP000037069"/>
    </source>
</evidence>
<evidence type="ECO:0000256" key="6">
    <source>
        <dbReference type="ARBA" id="ARBA00022692"/>
    </source>
</evidence>
<evidence type="ECO:0000256" key="10">
    <source>
        <dbReference type="ARBA" id="ARBA00023136"/>
    </source>
</evidence>
<sequence>MLRNLIIFSLCVVAIKATGEFTVLSTPKSLSFKGNEPLQSRDVGDVLYASLGNAVAGDSQWSGLTIVDPFNLPKGVIAVSLDGVEHTKVSGAGKTYPVQGNTVEQSLNGVSAQLEADSEPVCDISFENVEEGKLSFKNTIGDVEIPAVANTKYLNGDLHTADKQFLESIAYVNAIADNLVNMEKSCNYVAIHLFVDAVAKAHGENSEAVNEALELFSTAVKRVNTAAQKSSNNEALVVVVVNKADANSRSKREVAPSDSKNLYNLAEYYNQDYPVIFNIILWFMVVFGFALLAICYAIGSMDPGRDSIIYRMTSTRMKKDN</sequence>
<dbReference type="EMBL" id="JRES01000280">
    <property type="protein sequence ID" value="KNC32746.1"/>
    <property type="molecule type" value="Genomic_DNA"/>
</dbReference>
<comment type="subcellular location">
    <subcellularLocation>
        <location evidence="2">Cell membrane</location>
        <topology evidence="2">Single-pass type I membrane protein</topology>
    </subcellularLocation>
    <subcellularLocation>
        <location evidence="1">Endoplasmic reticulum membrane</location>
        <topology evidence="1">Single-pass type I membrane protein</topology>
    </subcellularLocation>
    <subcellularLocation>
        <location evidence="3">Vesicle</location>
    </subcellularLocation>
</comment>
<evidence type="ECO:0000256" key="1">
    <source>
        <dbReference type="ARBA" id="ARBA00004115"/>
    </source>
</evidence>
<keyword evidence="4" id="KW-1003">Cell membrane</keyword>
<dbReference type="GO" id="GO:0038023">
    <property type="term" value="F:signaling receptor activity"/>
    <property type="evidence" value="ECO:0007669"/>
    <property type="project" value="InterPro"/>
</dbReference>
<evidence type="ECO:0008006" key="18">
    <source>
        <dbReference type="Google" id="ProtNLM"/>
    </source>
</evidence>
<dbReference type="GO" id="GO:0098588">
    <property type="term" value="C:bounding membrane of organelle"/>
    <property type="evidence" value="ECO:0007669"/>
    <property type="project" value="UniProtKB-ARBA"/>
</dbReference>
<evidence type="ECO:0000256" key="8">
    <source>
        <dbReference type="ARBA" id="ARBA00022824"/>
    </source>
</evidence>
<evidence type="ECO:0000256" key="3">
    <source>
        <dbReference type="ARBA" id="ARBA00004373"/>
    </source>
</evidence>
<comment type="caution">
    <text evidence="16">The sequence shown here is derived from an EMBL/GenBank/DDBJ whole genome shotgun (WGS) entry which is preliminary data.</text>
</comment>
<keyword evidence="10 12" id="KW-0472">Membrane</keyword>